<reference evidence="2 3" key="1">
    <citation type="submission" date="2014-04" db="EMBL/GenBank/DDBJ databases">
        <authorList>
            <consortium name="DOE Joint Genome Institute"/>
            <person name="Kuo A."/>
            <person name="Kohler A."/>
            <person name="Costa M.D."/>
            <person name="Nagy L.G."/>
            <person name="Floudas D."/>
            <person name="Copeland A."/>
            <person name="Barry K.W."/>
            <person name="Cichocki N."/>
            <person name="Veneault-Fourrey C."/>
            <person name="LaButti K."/>
            <person name="Lindquist E.A."/>
            <person name="Lipzen A."/>
            <person name="Lundell T."/>
            <person name="Morin E."/>
            <person name="Murat C."/>
            <person name="Sun H."/>
            <person name="Tunlid A."/>
            <person name="Henrissat B."/>
            <person name="Grigoriev I.V."/>
            <person name="Hibbett D.S."/>
            <person name="Martin F."/>
            <person name="Nordberg H.P."/>
            <person name="Cantor M.N."/>
            <person name="Hua S.X."/>
        </authorList>
    </citation>
    <scope>NUCLEOTIDE SEQUENCE [LARGE SCALE GENOMIC DNA]</scope>
    <source>
        <strain evidence="2 3">441</strain>
    </source>
</reference>
<dbReference type="HOGENOM" id="CLU_1806956_0_0_1"/>
<evidence type="ECO:0000313" key="2">
    <source>
        <dbReference type="EMBL" id="KIK10391.1"/>
    </source>
</evidence>
<gene>
    <name evidence="2" type="ORF">PISMIDRAFT_20454</name>
</gene>
<feature type="region of interest" description="Disordered" evidence="1">
    <location>
        <begin position="30"/>
        <end position="59"/>
    </location>
</feature>
<protein>
    <submittedName>
        <fullName evidence="2">Uncharacterized protein</fullName>
    </submittedName>
</protein>
<dbReference type="EMBL" id="KN834746">
    <property type="protein sequence ID" value="KIK10391.1"/>
    <property type="molecule type" value="Genomic_DNA"/>
</dbReference>
<dbReference type="Proteomes" id="UP000054018">
    <property type="component" value="Unassembled WGS sequence"/>
</dbReference>
<evidence type="ECO:0000313" key="3">
    <source>
        <dbReference type="Proteomes" id="UP000054018"/>
    </source>
</evidence>
<dbReference type="OrthoDB" id="10432435at2759"/>
<reference evidence="3" key="2">
    <citation type="submission" date="2015-01" db="EMBL/GenBank/DDBJ databases">
        <title>Evolutionary Origins and Diversification of the Mycorrhizal Mutualists.</title>
        <authorList>
            <consortium name="DOE Joint Genome Institute"/>
            <consortium name="Mycorrhizal Genomics Consortium"/>
            <person name="Kohler A."/>
            <person name="Kuo A."/>
            <person name="Nagy L.G."/>
            <person name="Floudas D."/>
            <person name="Copeland A."/>
            <person name="Barry K.W."/>
            <person name="Cichocki N."/>
            <person name="Veneault-Fourrey C."/>
            <person name="LaButti K."/>
            <person name="Lindquist E.A."/>
            <person name="Lipzen A."/>
            <person name="Lundell T."/>
            <person name="Morin E."/>
            <person name="Murat C."/>
            <person name="Riley R."/>
            <person name="Ohm R."/>
            <person name="Sun H."/>
            <person name="Tunlid A."/>
            <person name="Henrissat B."/>
            <person name="Grigoriev I.V."/>
            <person name="Hibbett D.S."/>
            <person name="Martin F."/>
        </authorList>
    </citation>
    <scope>NUCLEOTIDE SEQUENCE [LARGE SCALE GENOMIC DNA]</scope>
    <source>
        <strain evidence="3">441</strain>
    </source>
</reference>
<accession>A0A0C9XZQ3</accession>
<sequence>MAVAAHINTAAHLALAYQSIPSIPLMPAVRSCTQTPKRSPRNSQPRPKPAPSAPSTITADCCSDDLPQKIAQILQYFEEEVVRSWEETRAAEEARVAAEKAKSDAMEAEEQVRKRVQLVGIDCLRMHATYPSHSSSPPCMRER</sequence>
<evidence type="ECO:0000256" key="1">
    <source>
        <dbReference type="SAM" id="MobiDB-lite"/>
    </source>
</evidence>
<dbReference type="AlphaFoldDB" id="A0A0C9XZQ3"/>
<proteinExistence type="predicted"/>
<organism evidence="2 3">
    <name type="scientific">Pisolithus microcarpus 441</name>
    <dbReference type="NCBI Taxonomy" id="765257"/>
    <lineage>
        <taxon>Eukaryota</taxon>
        <taxon>Fungi</taxon>
        <taxon>Dikarya</taxon>
        <taxon>Basidiomycota</taxon>
        <taxon>Agaricomycotina</taxon>
        <taxon>Agaricomycetes</taxon>
        <taxon>Agaricomycetidae</taxon>
        <taxon>Boletales</taxon>
        <taxon>Sclerodermatineae</taxon>
        <taxon>Pisolithaceae</taxon>
        <taxon>Pisolithus</taxon>
    </lineage>
</organism>
<keyword evidence="3" id="KW-1185">Reference proteome</keyword>
<name>A0A0C9XZQ3_9AGAM</name>
<feature type="compositionally biased region" description="Polar residues" evidence="1">
    <location>
        <begin position="31"/>
        <end position="45"/>
    </location>
</feature>